<evidence type="ECO:0000313" key="1">
    <source>
        <dbReference type="EMBL" id="MCU6790585.1"/>
    </source>
</evidence>
<sequence length="232" mass="27299">MVEPLFQVKVDCANCENPFQTSRVRPSFKKATKTDTDFCIHYKETNPDYYVVRVCPFCGYASTENSTTKFTDEQRRALMERIVHNWSYKDYGTERSWEDAMYTYKLALVCAQLRNEKGRVIAGLLHHIAWLYRYKNDEQQEKRFLQFALDAYKSVLETESDELNNARLMYLIGELSRRLKHYGEAVKWFGRVINDKRIADAGMIRASREQWIVTREDMLADKVELAELGSLD</sequence>
<dbReference type="InterPro" id="IPR018708">
    <property type="entry name" value="DUF2225"/>
</dbReference>
<evidence type="ECO:0000313" key="2">
    <source>
        <dbReference type="Proteomes" id="UP001652445"/>
    </source>
</evidence>
<accession>A0ABT2U7N7</accession>
<dbReference type="EMBL" id="JAOQIO010000001">
    <property type="protein sequence ID" value="MCU6790585.1"/>
    <property type="molecule type" value="Genomic_DNA"/>
</dbReference>
<dbReference type="Pfam" id="PF09986">
    <property type="entry name" value="DUF2225"/>
    <property type="match status" value="1"/>
</dbReference>
<proteinExistence type="predicted"/>
<dbReference type="Gene3D" id="1.25.40.10">
    <property type="entry name" value="Tetratricopeptide repeat domain"/>
    <property type="match status" value="1"/>
</dbReference>
<dbReference type="InterPro" id="IPR011990">
    <property type="entry name" value="TPR-like_helical_dom_sf"/>
</dbReference>
<organism evidence="1 2">
    <name type="scientific">Paenibacillus baimaensis</name>
    <dbReference type="NCBI Taxonomy" id="2982185"/>
    <lineage>
        <taxon>Bacteria</taxon>
        <taxon>Bacillati</taxon>
        <taxon>Bacillota</taxon>
        <taxon>Bacilli</taxon>
        <taxon>Bacillales</taxon>
        <taxon>Paenibacillaceae</taxon>
        <taxon>Paenibacillus</taxon>
    </lineage>
</organism>
<name>A0ABT2U7N7_9BACL</name>
<dbReference type="SUPFAM" id="SSF48452">
    <property type="entry name" value="TPR-like"/>
    <property type="match status" value="1"/>
</dbReference>
<gene>
    <name evidence="1" type="ORF">OB236_00455</name>
</gene>
<protein>
    <submittedName>
        <fullName evidence="1">DUF2225 domain-containing protein</fullName>
    </submittedName>
</protein>
<dbReference type="RefSeq" id="WP_262682069.1">
    <property type="nucleotide sequence ID" value="NZ_JAOQIO010000001.1"/>
</dbReference>
<keyword evidence="2" id="KW-1185">Reference proteome</keyword>
<comment type="caution">
    <text evidence="1">The sequence shown here is derived from an EMBL/GenBank/DDBJ whole genome shotgun (WGS) entry which is preliminary data.</text>
</comment>
<dbReference type="Proteomes" id="UP001652445">
    <property type="component" value="Unassembled WGS sequence"/>
</dbReference>
<reference evidence="1 2" key="1">
    <citation type="submission" date="2022-09" db="EMBL/GenBank/DDBJ databases">
        <authorList>
            <person name="Han X.L."/>
            <person name="Wang Q."/>
            <person name="Lu T."/>
        </authorList>
    </citation>
    <scope>NUCLEOTIDE SEQUENCE [LARGE SCALE GENOMIC DNA]</scope>
    <source>
        <strain evidence="1 2">WQ 127069</strain>
    </source>
</reference>